<feature type="transmembrane region" description="Helical" evidence="1">
    <location>
        <begin position="125"/>
        <end position="147"/>
    </location>
</feature>
<evidence type="ECO:0000313" key="3">
    <source>
        <dbReference type="Proteomes" id="UP000664109"/>
    </source>
</evidence>
<feature type="transmembrane region" description="Helical" evidence="1">
    <location>
        <begin position="94"/>
        <end position="113"/>
    </location>
</feature>
<keyword evidence="1" id="KW-0812">Transmembrane</keyword>
<dbReference type="RefSeq" id="WP_205373994.1">
    <property type="nucleotide sequence ID" value="NZ_JAFEJA010000001.1"/>
</dbReference>
<comment type="caution">
    <text evidence="2">The sequence shown here is derived from an EMBL/GenBank/DDBJ whole genome shotgun (WGS) entry which is preliminary data.</text>
</comment>
<reference evidence="2 3" key="1">
    <citation type="journal article" date="2016" name="Arch. Microbiol.">
        <title>Streptomyces zhihengii sp. nov., isolated from rhizospheric soil of Psammosilene tunicoides.</title>
        <authorList>
            <person name="Huang M.J."/>
            <person name="Fei J.J."/>
            <person name="Salam N."/>
            <person name="Kim C.J."/>
            <person name="Hozzein W.N."/>
            <person name="Xiao M."/>
            <person name="Huang H.Q."/>
            <person name="Li W.J."/>
        </authorList>
    </citation>
    <scope>NUCLEOTIDE SEQUENCE [LARGE SCALE GENOMIC DNA]</scope>
    <source>
        <strain evidence="2 3">YIM T102</strain>
    </source>
</reference>
<feature type="transmembrane region" description="Helical" evidence="1">
    <location>
        <begin position="210"/>
        <end position="229"/>
    </location>
</feature>
<proteinExistence type="predicted"/>
<feature type="transmembrane region" description="Helical" evidence="1">
    <location>
        <begin position="52"/>
        <end position="73"/>
    </location>
</feature>
<dbReference type="EMBL" id="JAFEJA010000001">
    <property type="protein sequence ID" value="MBM9619938.1"/>
    <property type="molecule type" value="Genomic_DNA"/>
</dbReference>
<sequence length="239" mass="23726">MKPRPGAFLTSVMLLLTVTTGMVEAVSFLALGPVFAAVQTGSLLLLGFSLGGAPGVSAAVSAVSLAGFALGAVAGSRVETAIDVRERPWFEAALVVEGVLLGAGALVIWGVGIDTTGGPADARHLAAIAMVACAMGVRNVTALRVALPGVTTTVATRALTGLVVALHPLASDSRVGSGAGVELRRLSSILAMVGGGVLGAWLLSLPVRPALVLAVPAAVVLAAGLVRLFPSRARTSVPG</sequence>
<evidence type="ECO:0000313" key="2">
    <source>
        <dbReference type="EMBL" id="MBM9619938.1"/>
    </source>
</evidence>
<dbReference type="PANTHER" id="PTHR37488:SF2">
    <property type="entry name" value="DUF1275 DOMAIN-CONTAINING PROTEIN"/>
    <property type="match status" value="1"/>
</dbReference>
<dbReference type="Pfam" id="PF06912">
    <property type="entry name" value="DUF1275"/>
    <property type="match status" value="1"/>
</dbReference>
<feature type="transmembrane region" description="Helical" evidence="1">
    <location>
        <begin position="186"/>
        <end position="204"/>
    </location>
</feature>
<protein>
    <submittedName>
        <fullName evidence="2">DUF1275 domain-containing protein</fullName>
    </submittedName>
</protein>
<dbReference type="PANTHER" id="PTHR37488">
    <property type="entry name" value="DUF1275 DOMAIN-CONTAINING PROTEIN"/>
    <property type="match status" value="1"/>
</dbReference>
<evidence type="ECO:0000256" key="1">
    <source>
        <dbReference type="SAM" id="Phobius"/>
    </source>
</evidence>
<accession>A0ABS2US74</accession>
<keyword evidence="3" id="KW-1185">Reference proteome</keyword>
<keyword evidence="1" id="KW-0472">Membrane</keyword>
<organism evidence="2 3">
    <name type="scientific">Streptomyces zhihengii</name>
    <dbReference type="NCBI Taxonomy" id="1818004"/>
    <lineage>
        <taxon>Bacteria</taxon>
        <taxon>Bacillati</taxon>
        <taxon>Actinomycetota</taxon>
        <taxon>Actinomycetes</taxon>
        <taxon>Kitasatosporales</taxon>
        <taxon>Streptomycetaceae</taxon>
        <taxon>Streptomyces</taxon>
    </lineage>
</organism>
<gene>
    <name evidence="2" type="ORF">JE024_14560</name>
</gene>
<dbReference type="InterPro" id="IPR010699">
    <property type="entry name" value="DUF1275"/>
</dbReference>
<keyword evidence="1" id="KW-1133">Transmembrane helix</keyword>
<name>A0ABS2US74_9ACTN</name>
<dbReference type="Proteomes" id="UP000664109">
    <property type="component" value="Unassembled WGS sequence"/>
</dbReference>